<organism evidence="1 2">
    <name type="scientific">Colletotrichum siamense</name>
    <name type="common">Anthracnose fungus</name>
    <dbReference type="NCBI Taxonomy" id="690259"/>
    <lineage>
        <taxon>Eukaryota</taxon>
        <taxon>Fungi</taxon>
        <taxon>Dikarya</taxon>
        <taxon>Ascomycota</taxon>
        <taxon>Pezizomycotina</taxon>
        <taxon>Sordariomycetes</taxon>
        <taxon>Hypocreomycetidae</taxon>
        <taxon>Glomerellales</taxon>
        <taxon>Glomerellaceae</taxon>
        <taxon>Colletotrichum</taxon>
        <taxon>Colletotrichum gloeosporioides species complex</taxon>
    </lineage>
</organism>
<evidence type="ECO:0000313" key="1">
    <source>
        <dbReference type="EMBL" id="KAF4866967.1"/>
    </source>
</evidence>
<dbReference type="AlphaFoldDB" id="A0A9P5KBX8"/>
<reference evidence="1" key="1">
    <citation type="submission" date="2019-06" db="EMBL/GenBank/DDBJ databases">
        <authorList>
            <person name="Gan P."/>
            <person name="Shirasu K."/>
        </authorList>
    </citation>
    <scope>NUCLEOTIDE SEQUENCE [LARGE SCALE GENOMIC DNA]</scope>
    <source>
        <strain evidence="1">CAD2</strain>
    </source>
</reference>
<protein>
    <submittedName>
        <fullName evidence="1">Uncharacterized protein</fullName>
    </submittedName>
</protein>
<name>A0A9P5KBX8_COLSI</name>
<sequence length="99" mass="10665">MLAANTASLQAKKSSAAEFRVTEHVRAGSVLDSRSLVCPKSPALRPEKVCCLRVAQVCSPSEHLASQLVFDLHRWAAAGWMAGTESVWSSNQTLAIGRE</sequence>
<evidence type="ECO:0000313" key="2">
    <source>
        <dbReference type="Proteomes" id="UP000711996"/>
    </source>
</evidence>
<dbReference type="EMBL" id="QPMT01000001">
    <property type="protein sequence ID" value="KAF4866967.1"/>
    <property type="molecule type" value="Genomic_DNA"/>
</dbReference>
<dbReference type="Proteomes" id="UP000711996">
    <property type="component" value="Unassembled WGS sequence"/>
</dbReference>
<keyword evidence="2" id="KW-1185">Reference proteome</keyword>
<proteinExistence type="predicted"/>
<accession>A0A9P5KBX8</accession>
<gene>
    <name evidence="1" type="ORF">CGCSCA2_v000608</name>
</gene>
<comment type="caution">
    <text evidence="1">The sequence shown here is derived from an EMBL/GenBank/DDBJ whole genome shotgun (WGS) entry which is preliminary data.</text>
</comment>